<reference evidence="1 2" key="1">
    <citation type="submission" date="2015-09" db="EMBL/GenBank/DDBJ databases">
        <title>Draft genome sequence of Alicyclobacillus ferrooxydans DSM 22381.</title>
        <authorList>
            <person name="Hemp J."/>
        </authorList>
    </citation>
    <scope>NUCLEOTIDE SEQUENCE [LARGE SCALE GENOMIC DNA]</scope>
    <source>
        <strain evidence="1 2">TC-34</strain>
    </source>
</reference>
<organism evidence="1 2">
    <name type="scientific">Alicyclobacillus ferrooxydans</name>
    <dbReference type="NCBI Taxonomy" id="471514"/>
    <lineage>
        <taxon>Bacteria</taxon>
        <taxon>Bacillati</taxon>
        <taxon>Bacillota</taxon>
        <taxon>Bacilli</taxon>
        <taxon>Bacillales</taxon>
        <taxon>Alicyclobacillaceae</taxon>
        <taxon>Alicyclobacillus</taxon>
    </lineage>
</organism>
<dbReference type="EMBL" id="LJCO01000008">
    <property type="protein sequence ID" value="KPV45536.1"/>
    <property type="molecule type" value="Genomic_DNA"/>
</dbReference>
<dbReference type="STRING" id="471514.AN477_00880"/>
<protein>
    <submittedName>
        <fullName evidence="1">Uncharacterized protein</fullName>
    </submittedName>
</protein>
<sequence length="77" mass="8970">MNSSAMFQPEWNRVQRRQFRHMEVLRRMTKSSGVGEDSFPVEDLTRGECVCLECGREFGVQREGAMYMCERCTAKAE</sequence>
<evidence type="ECO:0000313" key="2">
    <source>
        <dbReference type="Proteomes" id="UP000050482"/>
    </source>
</evidence>
<name>A0A0P9EPV6_9BACL</name>
<proteinExistence type="predicted"/>
<accession>A0A0P9EPV6</accession>
<dbReference type="PATRIC" id="fig|471514.4.peg.154"/>
<keyword evidence="2" id="KW-1185">Reference proteome</keyword>
<dbReference type="RefSeq" id="WP_054967296.1">
    <property type="nucleotide sequence ID" value="NZ_LJCO01000008.1"/>
</dbReference>
<evidence type="ECO:0000313" key="1">
    <source>
        <dbReference type="EMBL" id="KPV45536.1"/>
    </source>
</evidence>
<dbReference type="AlphaFoldDB" id="A0A0P9EPV6"/>
<comment type="caution">
    <text evidence="1">The sequence shown here is derived from an EMBL/GenBank/DDBJ whole genome shotgun (WGS) entry which is preliminary data.</text>
</comment>
<gene>
    <name evidence="1" type="ORF">AN477_00880</name>
</gene>
<dbReference type="Proteomes" id="UP000050482">
    <property type="component" value="Unassembled WGS sequence"/>
</dbReference>